<dbReference type="EMBL" id="PVUE01000001">
    <property type="protein sequence ID" value="PRZ44421.1"/>
    <property type="molecule type" value="Genomic_DNA"/>
</dbReference>
<evidence type="ECO:0000313" key="10">
    <source>
        <dbReference type="Proteomes" id="UP000237752"/>
    </source>
</evidence>
<dbReference type="InterPro" id="IPR000515">
    <property type="entry name" value="MetI-like"/>
</dbReference>
<evidence type="ECO:0000256" key="6">
    <source>
        <dbReference type="ARBA" id="ARBA00023136"/>
    </source>
</evidence>
<dbReference type="GO" id="GO:0055085">
    <property type="term" value="P:transmembrane transport"/>
    <property type="evidence" value="ECO:0007669"/>
    <property type="project" value="InterPro"/>
</dbReference>
<feature type="transmembrane region" description="Helical" evidence="7">
    <location>
        <begin position="9"/>
        <end position="27"/>
    </location>
</feature>
<keyword evidence="6 7" id="KW-0472">Membrane</keyword>
<dbReference type="GO" id="GO:0005886">
    <property type="term" value="C:plasma membrane"/>
    <property type="evidence" value="ECO:0007669"/>
    <property type="project" value="UniProtKB-SubCell"/>
</dbReference>
<dbReference type="Gene3D" id="1.10.3720.10">
    <property type="entry name" value="MetI-like"/>
    <property type="match status" value="1"/>
</dbReference>
<name>A0A2T1A747_9ACTN</name>
<organism evidence="9 10">
    <name type="scientific">Antricoccus suffuscus</name>
    <dbReference type="NCBI Taxonomy" id="1629062"/>
    <lineage>
        <taxon>Bacteria</taxon>
        <taxon>Bacillati</taxon>
        <taxon>Actinomycetota</taxon>
        <taxon>Actinomycetes</taxon>
        <taxon>Geodermatophilales</taxon>
        <taxon>Antricoccaceae</taxon>
        <taxon>Antricoccus</taxon>
    </lineage>
</organism>
<sequence>MTRATLRSHAILGVVALFCLFPVYWLLATSLRRPGDIYSLAPFPWPLTFENYAGAADKADVPGLLINTTFTAVSSTAIQLFIAILSAYGFAMHQFRFKRVLYLAFIATWLIPFQVTMLPNYLLLHQLGLLNTLAGVVLPTMCSVLAVLMLRQHLDSFPKELVAAAKMDGLSSWRTLWQVVVPNLRPALAALSILLFINSWNEYFWPAVVLQQRNAVLQLGLRSFMSAEGNDWGPMMALAAMSCLPVFLLYLAMQRRVVSAFVRSGLK</sequence>
<comment type="caution">
    <text evidence="9">The sequence shown here is derived from an EMBL/GenBank/DDBJ whole genome shotgun (WGS) entry which is preliminary data.</text>
</comment>
<comment type="similarity">
    <text evidence="7">Belongs to the binding-protein-dependent transport system permease family.</text>
</comment>
<dbReference type="PANTHER" id="PTHR43744:SF12">
    <property type="entry name" value="ABC TRANSPORTER PERMEASE PROTEIN MG189-RELATED"/>
    <property type="match status" value="1"/>
</dbReference>
<feature type="transmembrane region" description="Helical" evidence="7">
    <location>
        <begin position="64"/>
        <end position="88"/>
    </location>
</feature>
<evidence type="ECO:0000256" key="1">
    <source>
        <dbReference type="ARBA" id="ARBA00004651"/>
    </source>
</evidence>
<evidence type="ECO:0000256" key="4">
    <source>
        <dbReference type="ARBA" id="ARBA00022692"/>
    </source>
</evidence>
<dbReference type="InterPro" id="IPR035906">
    <property type="entry name" value="MetI-like_sf"/>
</dbReference>
<evidence type="ECO:0000313" key="9">
    <source>
        <dbReference type="EMBL" id="PRZ44421.1"/>
    </source>
</evidence>
<gene>
    <name evidence="9" type="ORF">CLV47_101547</name>
</gene>
<keyword evidence="2 7" id="KW-0813">Transport</keyword>
<dbReference type="SUPFAM" id="SSF161098">
    <property type="entry name" value="MetI-like"/>
    <property type="match status" value="1"/>
</dbReference>
<dbReference type="Proteomes" id="UP000237752">
    <property type="component" value="Unassembled WGS sequence"/>
</dbReference>
<protein>
    <submittedName>
        <fullName evidence="9">Carbohydrate ABC transporter membrane protein 2 (CUT1 family)</fullName>
    </submittedName>
</protein>
<dbReference type="CDD" id="cd06261">
    <property type="entry name" value="TM_PBP2"/>
    <property type="match status" value="1"/>
</dbReference>
<accession>A0A2T1A747</accession>
<feature type="domain" description="ABC transmembrane type-1" evidence="8">
    <location>
        <begin position="65"/>
        <end position="253"/>
    </location>
</feature>
<feature type="transmembrane region" description="Helical" evidence="7">
    <location>
        <begin position="176"/>
        <end position="197"/>
    </location>
</feature>
<evidence type="ECO:0000256" key="7">
    <source>
        <dbReference type="RuleBase" id="RU363032"/>
    </source>
</evidence>
<feature type="transmembrane region" description="Helical" evidence="7">
    <location>
        <begin position="129"/>
        <end position="150"/>
    </location>
</feature>
<evidence type="ECO:0000256" key="2">
    <source>
        <dbReference type="ARBA" id="ARBA00022448"/>
    </source>
</evidence>
<reference evidence="9 10" key="1">
    <citation type="submission" date="2018-03" db="EMBL/GenBank/DDBJ databases">
        <title>Genomic Encyclopedia of Archaeal and Bacterial Type Strains, Phase II (KMG-II): from individual species to whole genera.</title>
        <authorList>
            <person name="Goeker M."/>
        </authorList>
    </citation>
    <scope>NUCLEOTIDE SEQUENCE [LARGE SCALE GENOMIC DNA]</scope>
    <source>
        <strain evidence="9 10">DSM 100065</strain>
    </source>
</reference>
<comment type="subcellular location">
    <subcellularLocation>
        <location evidence="1 7">Cell membrane</location>
        <topology evidence="1 7">Multi-pass membrane protein</topology>
    </subcellularLocation>
</comment>
<evidence type="ECO:0000259" key="8">
    <source>
        <dbReference type="PROSITE" id="PS50928"/>
    </source>
</evidence>
<evidence type="ECO:0000256" key="3">
    <source>
        <dbReference type="ARBA" id="ARBA00022475"/>
    </source>
</evidence>
<feature type="transmembrane region" description="Helical" evidence="7">
    <location>
        <begin position="100"/>
        <end position="123"/>
    </location>
</feature>
<keyword evidence="3" id="KW-1003">Cell membrane</keyword>
<dbReference type="PANTHER" id="PTHR43744">
    <property type="entry name" value="ABC TRANSPORTER PERMEASE PROTEIN MG189-RELATED-RELATED"/>
    <property type="match status" value="1"/>
</dbReference>
<dbReference type="PROSITE" id="PS50928">
    <property type="entry name" value="ABC_TM1"/>
    <property type="match status" value="1"/>
</dbReference>
<dbReference type="Pfam" id="PF00528">
    <property type="entry name" value="BPD_transp_1"/>
    <property type="match status" value="1"/>
</dbReference>
<proteinExistence type="inferred from homology"/>
<dbReference type="RefSeq" id="WP_106347435.1">
    <property type="nucleotide sequence ID" value="NZ_PVUE01000001.1"/>
</dbReference>
<feature type="transmembrane region" description="Helical" evidence="7">
    <location>
        <begin position="232"/>
        <end position="253"/>
    </location>
</feature>
<dbReference type="OrthoDB" id="2063054at2"/>
<evidence type="ECO:0000256" key="5">
    <source>
        <dbReference type="ARBA" id="ARBA00022989"/>
    </source>
</evidence>
<keyword evidence="4 7" id="KW-0812">Transmembrane</keyword>
<keyword evidence="5 7" id="KW-1133">Transmembrane helix</keyword>
<dbReference type="AlphaFoldDB" id="A0A2T1A747"/>
<keyword evidence="10" id="KW-1185">Reference proteome</keyword>